<comment type="caution">
    <text evidence="1">The sequence shown here is derived from an EMBL/GenBank/DDBJ whole genome shotgun (WGS) entry which is preliminary data.</text>
</comment>
<accession>A0A0G1C755</accession>
<dbReference type="Proteomes" id="UP000034951">
    <property type="component" value="Unassembled WGS sequence"/>
</dbReference>
<name>A0A0G1C755_9BACT</name>
<dbReference type="EMBL" id="LCDE01000023">
    <property type="protein sequence ID" value="KKS45468.1"/>
    <property type="molecule type" value="Genomic_DNA"/>
</dbReference>
<dbReference type="InterPro" id="IPR027417">
    <property type="entry name" value="P-loop_NTPase"/>
</dbReference>
<dbReference type="AlphaFoldDB" id="A0A0G1C755"/>
<evidence type="ECO:0000313" key="2">
    <source>
        <dbReference type="Proteomes" id="UP000034951"/>
    </source>
</evidence>
<gene>
    <name evidence="1" type="ORF">UV10_C0023G0006</name>
</gene>
<sequence length="46" mass="5189">MGILDKIFGDANQRYLKSVKPIIEKINSLEGGLLKLSDEELKIKTE</sequence>
<organism evidence="1 2">
    <name type="scientific">Candidatus Azambacteria bacterium GW2011_GWA1_42_19</name>
    <dbReference type="NCBI Taxonomy" id="1618609"/>
    <lineage>
        <taxon>Bacteria</taxon>
        <taxon>Candidatus Azamiibacteriota</taxon>
    </lineage>
</organism>
<reference evidence="1 2" key="1">
    <citation type="journal article" date="2015" name="Nature">
        <title>rRNA introns, odd ribosomes, and small enigmatic genomes across a large radiation of phyla.</title>
        <authorList>
            <person name="Brown C.T."/>
            <person name="Hug L.A."/>
            <person name="Thomas B.C."/>
            <person name="Sharon I."/>
            <person name="Castelle C.J."/>
            <person name="Singh A."/>
            <person name="Wilkins M.J."/>
            <person name="Williams K.H."/>
            <person name="Banfield J.F."/>
        </authorList>
    </citation>
    <scope>NUCLEOTIDE SEQUENCE [LARGE SCALE GENOMIC DNA]</scope>
</reference>
<feature type="non-terminal residue" evidence="1">
    <location>
        <position position="46"/>
    </location>
</feature>
<proteinExistence type="predicted"/>
<protein>
    <submittedName>
        <fullName evidence="1">Protein translocase subunit SecA</fullName>
    </submittedName>
</protein>
<dbReference type="Gene3D" id="3.40.50.300">
    <property type="entry name" value="P-loop containing nucleotide triphosphate hydrolases"/>
    <property type="match status" value="1"/>
</dbReference>
<evidence type="ECO:0000313" key="1">
    <source>
        <dbReference type="EMBL" id="KKS45468.1"/>
    </source>
</evidence>